<dbReference type="EMBL" id="KZ825583">
    <property type="protein sequence ID" value="PYI26876.1"/>
    <property type="molecule type" value="Genomic_DNA"/>
</dbReference>
<dbReference type="AlphaFoldDB" id="A0A2V5J146"/>
<feature type="transmembrane region" description="Helical" evidence="1">
    <location>
        <begin position="42"/>
        <end position="63"/>
    </location>
</feature>
<keyword evidence="1" id="KW-0472">Membrane</keyword>
<name>A0A2V5J146_9EURO</name>
<accession>A0A2V5J146</accession>
<dbReference type="Proteomes" id="UP000248817">
    <property type="component" value="Unassembled WGS sequence"/>
</dbReference>
<evidence type="ECO:0000313" key="2">
    <source>
        <dbReference type="EMBL" id="PYI26876.1"/>
    </source>
</evidence>
<sequence>MHLALWITIPAVLYKARCLTNRHYARWFRHRVHRDVYCSLAVLVYGLLLLYYLLHLGGAILALSQSPAPAAPHSHTTLALTLPDDTSTIPAPPTPLRIFAMAVDDFDRHGSGALQRHGDLWVLLQRWSVWLVFASSWFRTVRLAMELLAESRF</sequence>
<keyword evidence="1" id="KW-1133">Transmembrane helix</keyword>
<gene>
    <name evidence="2" type="ORF">BP00DRAFT_450746</name>
</gene>
<reference evidence="2 3" key="1">
    <citation type="submission" date="2018-02" db="EMBL/GenBank/DDBJ databases">
        <title>The genomes of Aspergillus section Nigri reveals drivers in fungal speciation.</title>
        <authorList>
            <consortium name="DOE Joint Genome Institute"/>
            <person name="Vesth T.C."/>
            <person name="Nybo J."/>
            <person name="Theobald S."/>
            <person name="Brandl J."/>
            <person name="Frisvad J.C."/>
            <person name="Nielsen K.F."/>
            <person name="Lyhne E.K."/>
            <person name="Kogle M.E."/>
            <person name="Kuo A."/>
            <person name="Riley R."/>
            <person name="Clum A."/>
            <person name="Nolan M."/>
            <person name="Lipzen A."/>
            <person name="Salamov A."/>
            <person name="Henrissat B."/>
            <person name="Wiebenga A."/>
            <person name="De vries R.P."/>
            <person name="Grigoriev I.V."/>
            <person name="Mortensen U.H."/>
            <person name="Andersen M.R."/>
            <person name="Baker S.E."/>
        </authorList>
    </citation>
    <scope>NUCLEOTIDE SEQUENCE [LARGE SCALE GENOMIC DNA]</scope>
    <source>
        <strain evidence="2 3">CBS 114.80</strain>
    </source>
</reference>
<proteinExistence type="predicted"/>
<organism evidence="2 3">
    <name type="scientific">Aspergillus indologenus CBS 114.80</name>
    <dbReference type="NCBI Taxonomy" id="1450541"/>
    <lineage>
        <taxon>Eukaryota</taxon>
        <taxon>Fungi</taxon>
        <taxon>Dikarya</taxon>
        <taxon>Ascomycota</taxon>
        <taxon>Pezizomycotina</taxon>
        <taxon>Eurotiomycetes</taxon>
        <taxon>Eurotiomycetidae</taxon>
        <taxon>Eurotiales</taxon>
        <taxon>Aspergillaceae</taxon>
        <taxon>Aspergillus</taxon>
        <taxon>Aspergillus subgen. Circumdati</taxon>
    </lineage>
</organism>
<keyword evidence="1" id="KW-0812">Transmembrane</keyword>
<evidence type="ECO:0000256" key="1">
    <source>
        <dbReference type="SAM" id="Phobius"/>
    </source>
</evidence>
<evidence type="ECO:0000313" key="3">
    <source>
        <dbReference type="Proteomes" id="UP000248817"/>
    </source>
</evidence>
<keyword evidence="3" id="KW-1185">Reference proteome</keyword>
<protein>
    <submittedName>
        <fullName evidence="2">Uncharacterized protein</fullName>
    </submittedName>
</protein>